<dbReference type="EC" id="1.17.1.8" evidence="10 13"/>
<accession>A0A5C8ZAZ3</accession>
<comment type="similarity">
    <text evidence="1 13">Belongs to the DapB family.</text>
</comment>
<dbReference type="GO" id="GO:0005829">
    <property type="term" value="C:cytosol"/>
    <property type="evidence" value="ECO:0007669"/>
    <property type="project" value="TreeGrafter"/>
</dbReference>
<dbReference type="GO" id="GO:0019877">
    <property type="term" value="P:diaminopimelate biosynthetic process"/>
    <property type="evidence" value="ECO:0007669"/>
    <property type="project" value="UniProtKB-UniRule"/>
</dbReference>
<evidence type="ECO:0000256" key="9">
    <source>
        <dbReference type="ARBA" id="ARBA00037922"/>
    </source>
</evidence>
<dbReference type="GO" id="GO:0050661">
    <property type="term" value="F:NADP binding"/>
    <property type="evidence" value="ECO:0007669"/>
    <property type="project" value="UniProtKB-UniRule"/>
</dbReference>
<comment type="catalytic activity">
    <reaction evidence="12 13">
        <text>(S)-2,3,4,5-tetrahydrodipicolinate + NAD(+) + H2O = (2S,4S)-4-hydroxy-2,3,4,5-tetrahydrodipicolinate + NADH + H(+)</text>
        <dbReference type="Rhea" id="RHEA:35323"/>
        <dbReference type="ChEBI" id="CHEBI:15377"/>
        <dbReference type="ChEBI" id="CHEBI:15378"/>
        <dbReference type="ChEBI" id="CHEBI:16845"/>
        <dbReference type="ChEBI" id="CHEBI:57540"/>
        <dbReference type="ChEBI" id="CHEBI:57945"/>
        <dbReference type="ChEBI" id="CHEBI:67139"/>
        <dbReference type="EC" id="1.17.1.8"/>
    </reaction>
</comment>
<dbReference type="HAMAP" id="MF_00102">
    <property type="entry name" value="DapB"/>
    <property type="match status" value="1"/>
</dbReference>
<comment type="caution">
    <text evidence="13">Lacks conserved residue(s) required for the propagation of feature annotation.</text>
</comment>
<evidence type="ECO:0000256" key="4">
    <source>
        <dbReference type="ARBA" id="ARBA00022857"/>
    </source>
</evidence>
<feature type="binding site" evidence="13">
    <location>
        <begin position="165"/>
        <end position="166"/>
    </location>
    <ligand>
        <name>(S)-2,3,4,5-tetrahydrodipicolinate</name>
        <dbReference type="ChEBI" id="CHEBI:16845"/>
    </ligand>
</feature>
<keyword evidence="8 13" id="KW-0457">Lysine biosynthesis</keyword>
<evidence type="ECO:0000256" key="2">
    <source>
        <dbReference type="ARBA" id="ARBA00022490"/>
    </source>
</evidence>
<dbReference type="Pfam" id="PF01113">
    <property type="entry name" value="DapB_N"/>
    <property type="match status" value="1"/>
</dbReference>
<keyword evidence="4 13" id="KW-0521">NADP</keyword>
<feature type="domain" description="Dihydrodipicolinate reductase N-terminal" evidence="14">
    <location>
        <begin position="3"/>
        <end position="125"/>
    </location>
</feature>
<dbReference type="PANTHER" id="PTHR20836">
    <property type="entry name" value="DIHYDRODIPICOLINATE REDUCTASE"/>
    <property type="match status" value="1"/>
</dbReference>
<reference evidence="16 17" key="1">
    <citation type="submission" date="2019-07" db="EMBL/GenBank/DDBJ databases">
        <title>Reinekea sp. strain SSH23 genome sequencing and assembly.</title>
        <authorList>
            <person name="Kim I."/>
        </authorList>
    </citation>
    <scope>NUCLEOTIDE SEQUENCE [LARGE SCALE GENOMIC DNA]</scope>
    <source>
        <strain evidence="16 17">SSH23</strain>
    </source>
</reference>
<evidence type="ECO:0000256" key="5">
    <source>
        <dbReference type="ARBA" id="ARBA00022915"/>
    </source>
</evidence>
<evidence type="ECO:0000256" key="8">
    <source>
        <dbReference type="ARBA" id="ARBA00023154"/>
    </source>
</evidence>
<dbReference type="Pfam" id="PF05173">
    <property type="entry name" value="DapB_C"/>
    <property type="match status" value="1"/>
</dbReference>
<keyword evidence="2 13" id="KW-0963">Cytoplasm</keyword>
<dbReference type="PROSITE" id="PS01298">
    <property type="entry name" value="DAPB"/>
    <property type="match status" value="1"/>
</dbReference>
<gene>
    <name evidence="13 16" type="primary">dapB</name>
    <name evidence="16" type="ORF">FME95_07425</name>
</gene>
<feature type="binding site" evidence="13">
    <location>
        <position position="35"/>
    </location>
    <ligand>
        <name>NADP(+)</name>
        <dbReference type="ChEBI" id="CHEBI:58349"/>
    </ligand>
</feature>
<dbReference type="RefSeq" id="WP_147713756.1">
    <property type="nucleotide sequence ID" value="NZ_VKAD01000001.1"/>
</dbReference>
<dbReference type="SUPFAM" id="SSF51735">
    <property type="entry name" value="NAD(P)-binding Rossmann-fold domains"/>
    <property type="match status" value="1"/>
</dbReference>
<organism evidence="16 17">
    <name type="scientific">Reinekea thalattae</name>
    <dbReference type="NCBI Taxonomy" id="2593301"/>
    <lineage>
        <taxon>Bacteria</taxon>
        <taxon>Pseudomonadati</taxon>
        <taxon>Pseudomonadota</taxon>
        <taxon>Gammaproteobacteria</taxon>
        <taxon>Oceanospirillales</taxon>
        <taxon>Saccharospirillaceae</taxon>
        <taxon>Reinekea</taxon>
    </lineage>
</organism>
<dbReference type="Proteomes" id="UP000321764">
    <property type="component" value="Unassembled WGS sequence"/>
</dbReference>
<evidence type="ECO:0000259" key="14">
    <source>
        <dbReference type="Pfam" id="PF01113"/>
    </source>
</evidence>
<dbReference type="GO" id="GO:0016726">
    <property type="term" value="F:oxidoreductase activity, acting on CH or CH2 groups, NAD or NADP as acceptor"/>
    <property type="evidence" value="ECO:0007669"/>
    <property type="project" value="UniProtKB-UniRule"/>
</dbReference>
<feature type="binding site" evidence="13">
    <location>
        <position position="156"/>
    </location>
    <ligand>
        <name>(S)-2,3,4,5-tetrahydrodipicolinate</name>
        <dbReference type="ChEBI" id="CHEBI:16845"/>
    </ligand>
</feature>
<dbReference type="OrthoDB" id="9790352at2"/>
<evidence type="ECO:0000256" key="3">
    <source>
        <dbReference type="ARBA" id="ARBA00022605"/>
    </source>
</evidence>
<dbReference type="Gene3D" id="3.40.50.720">
    <property type="entry name" value="NAD(P)-binding Rossmann-like Domain"/>
    <property type="match status" value="1"/>
</dbReference>
<comment type="subcellular location">
    <subcellularLocation>
        <location evidence="13">Cytoplasm</location>
    </subcellularLocation>
</comment>
<comment type="caution">
    <text evidence="16">The sequence shown here is derived from an EMBL/GenBank/DDBJ whole genome shotgun (WGS) entry which is preliminary data.</text>
</comment>
<evidence type="ECO:0000256" key="6">
    <source>
        <dbReference type="ARBA" id="ARBA00023002"/>
    </source>
</evidence>
<feature type="binding site" evidence="13">
    <location>
        <begin position="98"/>
        <end position="100"/>
    </location>
    <ligand>
        <name>NAD(+)</name>
        <dbReference type="ChEBI" id="CHEBI:57540"/>
    </ligand>
</feature>
<keyword evidence="17" id="KW-1185">Reference proteome</keyword>
<keyword evidence="6 13" id="KW-0560">Oxidoreductase</keyword>
<evidence type="ECO:0000256" key="1">
    <source>
        <dbReference type="ARBA" id="ARBA00006642"/>
    </source>
</evidence>
<feature type="binding site" evidence="13">
    <location>
        <begin position="8"/>
        <end position="13"/>
    </location>
    <ligand>
        <name>NAD(+)</name>
        <dbReference type="ChEBI" id="CHEBI:57540"/>
    </ligand>
</feature>
<dbReference type="InterPro" id="IPR023940">
    <property type="entry name" value="DHDPR_bac"/>
</dbReference>
<feature type="active site" description="Proton donor/acceptor" evidence="13">
    <location>
        <position position="155"/>
    </location>
</feature>
<dbReference type="AlphaFoldDB" id="A0A5C8ZAZ3"/>
<dbReference type="InterPro" id="IPR022663">
    <property type="entry name" value="DapB_C"/>
</dbReference>
<dbReference type="CDD" id="cd02274">
    <property type="entry name" value="DHDPR_N"/>
    <property type="match status" value="1"/>
</dbReference>
<protein>
    <recommendedName>
        <fullName evidence="10 13">4-hydroxy-tetrahydrodipicolinate reductase</fullName>
        <shortName evidence="13">HTPA reductase</shortName>
        <ecNumber evidence="10 13">1.17.1.8</ecNumber>
    </recommendedName>
</protein>
<dbReference type="UniPathway" id="UPA00034">
    <property type="reaction ID" value="UER00018"/>
</dbReference>
<keyword evidence="7 13" id="KW-0520">NAD</keyword>
<feature type="domain" description="Dihydrodipicolinate reductase C-terminal" evidence="15">
    <location>
        <begin position="128"/>
        <end position="265"/>
    </location>
</feature>
<dbReference type="Gene3D" id="3.30.360.10">
    <property type="entry name" value="Dihydrodipicolinate Reductase, domain 2"/>
    <property type="match status" value="1"/>
</dbReference>
<comment type="subunit">
    <text evidence="13">Homotetramer.</text>
</comment>
<sequence>MQKIIVTGADGRMGRALIEAILDTENVQLIGAVVKSDSPYLAKDAGELVGQGSLGIKITDNLEALLSSDVTVIDFTVPAATLQHLALAAAASAKMVIGTTGFNEEQLAQLQSYQDKLPMVFAGNYSVGVNLTLQLLRMAAKIIGQSSDIEVIEAHHKHKVDAPSGTALMMGEAVAGAMNKELKECAVFSREGITGERENGTIGFSTIRGGDIVGEHTVMFASEGERVEINHKASSRQTFARGAVRAATWLGQDKARGLYSMEDVLGF</sequence>
<evidence type="ECO:0000259" key="15">
    <source>
        <dbReference type="Pfam" id="PF05173"/>
    </source>
</evidence>
<keyword evidence="5 13" id="KW-0220">Diaminopimelate biosynthesis</keyword>
<comment type="function">
    <text evidence="13">Catalyzes the conversion of 4-hydroxy-tetrahydrodipicolinate (HTPA) to tetrahydrodipicolinate.</text>
</comment>
<proteinExistence type="inferred from homology"/>
<comment type="catalytic activity">
    <reaction evidence="11 13">
        <text>(S)-2,3,4,5-tetrahydrodipicolinate + NADP(+) + H2O = (2S,4S)-4-hydroxy-2,3,4,5-tetrahydrodipicolinate + NADPH + H(+)</text>
        <dbReference type="Rhea" id="RHEA:35331"/>
        <dbReference type="ChEBI" id="CHEBI:15377"/>
        <dbReference type="ChEBI" id="CHEBI:15378"/>
        <dbReference type="ChEBI" id="CHEBI:16845"/>
        <dbReference type="ChEBI" id="CHEBI:57783"/>
        <dbReference type="ChEBI" id="CHEBI:58349"/>
        <dbReference type="ChEBI" id="CHEBI:67139"/>
        <dbReference type="EC" id="1.17.1.8"/>
    </reaction>
</comment>
<dbReference type="GO" id="GO:0051287">
    <property type="term" value="F:NAD binding"/>
    <property type="evidence" value="ECO:0007669"/>
    <property type="project" value="UniProtKB-UniRule"/>
</dbReference>
<evidence type="ECO:0000256" key="12">
    <source>
        <dbReference type="ARBA" id="ARBA00049396"/>
    </source>
</evidence>
<dbReference type="PIRSF" id="PIRSF000161">
    <property type="entry name" value="DHPR"/>
    <property type="match status" value="1"/>
</dbReference>
<feature type="active site" description="Proton donor" evidence="13">
    <location>
        <position position="159"/>
    </location>
</feature>
<dbReference type="InterPro" id="IPR036291">
    <property type="entry name" value="NAD(P)-bd_dom_sf"/>
</dbReference>
<evidence type="ECO:0000313" key="17">
    <source>
        <dbReference type="Proteomes" id="UP000321764"/>
    </source>
</evidence>
<comment type="caution">
    <text evidence="13">Was originally thought to be a dihydrodipicolinate reductase (DHDPR), catalyzing the conversion of dihydrodipicolinate to tetrahydrodipicolinate. However, it was shown in E.coli that the substrate of the enzymatic reaction is not dihydrodipicolinate (DHDP) but in fact (2S,4S)-4-hydroxy-2,3,4,5-tetrahydrodipicolinic acid (HTPA), the product released by the DapA-catalyzed reaction.</text>
</comment>
<evidence type="ECO:0000313" key="16">
    <source>
        <dbReference type="EMBL" id="TXR54358.1"/>
    </source>
</evidence>
<evidence type="ECO:0000256" key="13">
    <source>
        <dbReference type="HAMAP-Rule" id="MF_00102"/>
    </source>
</evidence>
<evidence type="ECO:0000256" key="7">
    <source>
        <dbReference type="ARBA" id="ARBA00023027"/>
    </source>
</evidence>
<keyword evidence="3 13" id="KW-0028">Amino-acid biosynthesis</keyword>
<dbReference type="FunFam" id="3.30.360.10:FF:000004">
    <property type="entry name" value="4-hydroxy-tetrahydrodipicolinate reductase"/>
    <property type="match status" value="1"/>
</dbReference>
<feature type="binding site" evidence="13">
    <location>
        <begin position="122"/>
        <end position="125"/>
    </location>
    <ligand>
        <name>NAD(+)</name>
        <dbReference type="ChEBI" id="CHEBI:57540"/>
    </ligand>
</feature>
<evidence type="ECO:0000256" key="10">
    <source>
        <dbReference type="ARBA" id="ARBA00038983"/>
    </source>
</evidence>
<evidence type="ECO:0000256" key="11">
    <source>
        <dbReference type="ARBA" id="ARBA00049080"/>
    </source>
</evidence>
<dbReference type="PANTHER" id="PTHR20836:SF0">
    <property type="entry name" value="4-HYDROXY-TETRAHYDRODIPICOLINATE REDUCTASE 1, CHLOROPLASTIC-RELATED"/>
    <property type="match status" value="1"/>
</dbReference>
<dbReference type="InterPro" id="IPR022664">
    <property type="entry name" value="DapB_N_CS"/>
</dbReference>
<name>A0A5C8ZAZ3_9GAMM</name>
<comment type="pathway">
    <text evidence="9 13">Amino-acid biosynthesis; L-lysine biosynthesis via DAP pathway; (S)-tetrahydrodipicolinate from L-aspartate: step 4/4.</text>
</comment>
<dbReference type="SUPFAM" id="SSF55347">
    <property type="entry name" value="Glyceraldehyde-3-phosphate dehydrogenase-like, C-terminal domain"/>
    <property type="match status" value="1"/>
</dbReference>
<dbReference type="NCBIfam" id="TIGR00036">
    <property type="entry name" value="dapB"/>
    <property type="match status" value="1"/>
</dbReference>
<dbReference type="EMBL" id="VKAD01000001">
    <property type="protein sequence ID" value="TXR54358.1"/>
    <property type="molecule type" value="Genomic_DNA"/>
</dbReference>
<dbReference type="InterPro" id="IPR000846">
    <property type="entry name" value="DapB_N"/>
</dbReference>
<dbReference type="GO" id="GO:0009089">
    <property type="term" value="P:lysine biosynthetic process via diaminopimelate"/>
    <property type="evidence" value="ECO:0007669"/>
    <property type="project" value="UniProtKB-UniRule"/>
</dbReference>
<dbReference type="GO" id="GO:0008839">
    <property type="term" value="F:4-hydroxy-tetrahydrodipicolinate reductase"/>
    <property type="evidence" value="ECO:0007669"/>
    <property type="project" value="UniProtKB-UniRule"/>
</dbReference>